<dbReference type="Proteomes" id="UP001651158">
    <property type="component" value="Unassembled WGS sequence"/>
</dbReference>
<evidence type="ECO:0000313" key="4">
    <source>
        <dbReference type="Proteomes" id="UP001651158"/>
    </source>
</evidence>
<dbReference type="EMBL" id="JAKROA010000005">
    <property type="protein sequence ID" value="KAL5106904.1"/>
    <property type="molecule type" value="Genomic_DNA"/>
</dbReference>
<keyword evidence="2" id="KW-0732">Signal</keyword>
<evidence type="ECO:0000313" key="3">
    <source>
        <dbReference type="EMBL" id="KAL5106904.1"/>
    </source>
</evidence>
<gene>
    <name evidence="3" type="ORF">TcWFU_006039</name>
</gene>
<evidence type="ECO:0000256" key="1">
    <source>
        <dbReference type="SAM" id="MobiDB-lite"/>
    </source>
</evidence>
<name>A0ABR4QB31_9CEST</name>
<feature type="chain" id="PRO_5045910318" evidence="2">
    <location>
        <begin position="24"/>
        <end position="145"/>
    </location>
</feature>
<sequence length="145" mass="16612">MSTTTRSCLFVVFASLSAIILQAARVDRVYETDLKEPRFMVSNNCQNEVRTFCFHENECNWPNTDKTAISQSHRNRVGVIDDARDGGVEDNRYYGGQRQRDEKSQGSRGKGLYGENVSDFETLGQLLWKIKSGLIKWLQKIVELE</sequence>
<protein>
    <submittedName>
        <fullName evidence="3">Uncharacterized protein</fullName>
    </submittedName>
</protein>
<proteinExistence type="predicted"/>
<feature type="region of interest" description="Disordered" evidence="1">
    <location>
        <begin position="83"/>
        <end position="111"/>
    </location>
</feature>
<organism evidence="3 4">
    <name type="scientific">Taenia crassiceps</name>
    <dbReference type="NCBI Taxonomy" id="6207"/>
    <lineage>
        <taxon>Eukaryota</taxon>
        <taxon>Metazoa</taxon>
        <taxon>Spiralia</taxon>
        <taxon>Lophotrochozoa</taxon>
        <taxon>Platyhelminthes</taxon>
        <taxon>Cestoda</taxon>
        <taxon>Eucestoda</taxon>
        <taxon>Cyclophyllidea</taxon>
        <taxon>Taeniidae</taxon>
        <taxon>Taenia</taxon>
    </lineage>
</organism>
<accession>A0ABR4QB31</accession>
<comment type="caution">
    <text evidence="3">The sequence shown here is derived from an EMBL/GenBank/DDBJ whole genome shotgun (WGS) entry which is preliminary data.</text>
</comment>
<feature type="signal peptide" evidence="2">
    <location>
        <begin position="1"/>
        <end position="23"/>
    </location>
</feature>
<reference evidence="3 4" key="1">
    <citation type="journal article" date="2022" name="Front. Cell. Infect. Microbiol.">
        <title>The Genomes of Two Strains of Taenia crassiceps the Animal Model for the Study of Human Cysticercosis.</title>
        <authorList>
            <person name="Bobes R.J."/>
            <person name="Estrada K."/>
            <person name="Rios-Valencia D.G."/>
            <person name="Calderon-Gallegos A."/>
            <person name="de la Torre P."/>
            <person name="Carrero J.C."/>
            <person name="Sanchez-Flores A."/>
            <person name="Laclette J.P."/>
        </authorList>
    </citation>
    <scope>NUCLEOTIDE SEQUENCE [LARGE SCALE GENOMIC DNA]</scope>
    <source>
        <strain evidence="3">WFUcys</strain>
    </source>
</reference>
<keyword evidence="4" id="KW-1185">Reference proteome</keyword>
<evidence type="ECO:0000256" key="2">
    <source>
        <dbReference type="SAM" id="SignalP"/>
    </source>
</evidence>
<feature type="compositionally biased region" description="Basic and acidic residues" evidence="1">
    <location>
        <begin position="83"/>
        <end position="105"/>
    </location>
</feature>